<gene>
    <name evidence="1" type="ORF">LJD69_13110</name>
</gene>
<dbReference type="EMBL" id="JAJDKZ010000106">
    <property type="protein sequence ID" value="MCB8611529.1"/>
    <property type="molecule type" value="Genomic_DNA"/>
</dbReference>
<organism evidence="1 2">
    <name type="scientific">Faecalibacillus faecis</name>
    <dbReference type="NCBI Taxonomy" id="1982628"/>
    <lineage>
        <taxon>Bacteria</taxon>
        <taxon>Bacillati</taxon>
        <taxon>Bacillota</taxon>
        <taxon>Erysipelotrichia</taxon>
        <taxon>Erysipelotrichales</taxon>
        <taxon>Coprobacillaceae</taxon>
        <taxon>Faecalibacillus</taxon>
    </lineage>
</organism>
<dbReference type="AlphaFoldDB" id="A0AAW4VXN4"/>
<reference evidence="1" key="1">
    <citation type="submission" date="2021-10" db="EMBL/GenBank/DDBJ databases">
        <title>Collection of gut derived symbiotic bacterial strains cultured from healthy donors.</title>
        <authorList>
            <person name="Lin H."/>
            <person name="Littmann E."/>
            <person name="Kohout C."/>
            <person name="Pamer E.G."/>
        </authorList>
    </citation>
    <scope>NUCLEOTIDE SEQUENCE</scope>
    <source>
        <strain evidence="1">DFI.4.48</strain>
    </source>
</reference>
<sequence>KGDANLDISSDLYVKGTVNGSGTITPWFRGQVVSERKDSDGRLSFSNDVNAWEMRTEETSSGKRWFAAPKNKESVYFIDGTSGNDGNTGESADQAFASVQKALESAKSGKQNISLIISG</sequence>
<accession>A0AAW4VXN4</accession>
<feature type="non-terminal residue" evidence="1">
    <location>
        <position position="1"/>
    </location>
</feature>
<comment type="caution">
    <text evidence="1">The sequence shown here is derived from an EMBL/GenBank/DDBJ whole genome shotgun (WGS) entry which is preliminary data.</text>
</comment>
<protein>
    <submittedName>
        <fullName evidence="1">Uncharacterized protein</fullName>
    </submittedName>
</protein>
<evidence type="ECO:0000313" key="1">
    <source>
        <dbReference type="EMBL" id="MCB8611529.1"/>
    </source>
</evidence>
<evidence type="ECO:0000313" key="2">
    <source>
        <dbReference type="Proteomes" id="UP001198439"/>
    </source>
</evidence>
<feature type="non-terminal residue" evidence="1">
    <location>
        <position position="119"/>
    </location>
</feature>
<dbReference type="Proteomes" id="UP001198439">
    <property type="component" value="Unassembled WGS sequence"/>
</dbReference>
<proteinExistence type="predicted"/>
<dbReference type="RefSeq" id="WP_227280119.1">
    <property type="nucleotide sequence ID" value="NZ_JAJDKZ010000106.1"/>
</dbReference>
<name>A0AAW4VXN4_9FIRM</name>